<dbReference type="EMBL" id="KT428294">
    <property type="protein sequence ID" value="ALK44216.1"/>
    <property type="molecule type" value="Genomic_DNA"/>
</dbReference>
<name>A0A0P0LCZ4_9GAMM</name>
<organism evidence="1">
    <name type="scientific">Colwellia sp. C1</name>
    <dbReference type="NCBI Taxonomy" id="1737566"/>
    <lineage>
        <taxon>Bacteria</taxon>
        <taxon>Pseudomonadati</taxon>
        <taxon>Pseudomonadota</taxon>
        <taxon>Gammaproteobacteria</taxon>
        <taxon>Alteromonadales</taxon>
        <taxon>Colwelliaceae</taxon>
        <taxon>Colwellia</taxon>
    </lineage>
</organism>
<accession>A0A0P0LCZ4</accession>
<reference evidence="1" key="1">
    <citation type="submission" date="2015-08" db="EMBL/GenBank/DDBJ databases">
        <title>Partial sequence of psychrophilic Colwellia sp.</title>
        <authorList>
            <person name="Pankowski J.A."/>
            <person name="Leong J.S."/>
            <person name="Nano F.E."/>
        </authorList>
    </citation>
    <scope>NUCLEOTIDE SEQUENCE</scope>
    <source>
        <strain evidence="1">C1</strain>
    </source>
</reference>
<protein>
    <submittedName>
        <fullName evidence="1">Uncharacterized protein</fullName>
    </submittedName>
</protein>
<proteinExistence type="predicted"/>
<dbReference type="AlphaFoldDB" id="A0A0P0LCZ4"/>
<sequence>MLQGQEFDSLDDAQGFVDDYVVGHSSQDVDDFHGISPDDMHQLLYQPFGAAQVVTFNSSPLPELSHIPVVYLTLGLANFMDVCGLKPTSKSS</sequence>
<evidence type="ECO:0000313" key="1">
    <source>
        <dbReference type="EMBL" id="ALK44216.1"/>
    </source>
</evidence>